<evidence type="ECO:0000259" key="6">
    <source>
        <dbReference type="PROSITE" id="PS51296"/>
    </source>
</evidence>
<evidence type="ECO:0000256" key="1">
    <source>
        <dbReference type="ARBA" id="ARBA00022714"/>
    </source>
</evidence>
<dbReference type="SUPFAM" id="SSF55961">
    <property type="entry name" value="Bet v1-like"/>
    <property type="match status" value="1"/>
</dbReference>
<keyword evidence="4" id="KW-0408">Iron</keyword>
<dbReference type="GO" id="GO:0016491">
    <property type="term" value="F:oxidoreductase activity"/>
    <property type="evidence" value="ECO:0007669"/>
    <property type="project" value="UniProtKB-KW"/>
</dbReference>
<keyword evidence="5" id="KW-0411">Iron-sulfur</keyword>
<dbReference type="Pfam" id="PF19112">
    <property type="entry name" value="VanA_C"/>
    <property type="match status" value="1"/>
</dbReference>
<dbReference type="Gene3D" id="2.102.10.10">
    <property type="entry name" value="Rieske [2Fe-2S] iron-sulphur domain"/>
    <property type="match status" value="1"/>
</dbReference>
<dbReference type="Proteomes" id="UP000676194">
    <property type="component" value="Chromosome"/>
</dbReference>
<proteinExistence type="predicted"/>
<evidence type="ECO:0000256" key="2">
    <source>
        <dbReference type="ARBA" id="ARBA00022723"/>
    </source>
</evidence>
<keyword evidence="1" id="KW-0001">2Fe-2S</keyword>
<evidence type="ECO:0000256" key="3">
    <source>
        <dbReference type="ARBA" id="ARBA00023002"/>
    </source>
</evidence>
<evidence type="ECO:0000313" key="8">
    <source>
        <dbReference type="Proteomes" id="UP000676194"/>
    </source>
</evidence>
<dbReference type="KEGG" id="tsph:KIH39_00855"/>
<dbReference type="Gene3D" id="3.90.380.10">
    <property type="entry name" value="Naphthalene 1,2-dioxygenase Alpha Subunit, Chain A, domain 1"/>
    <property type="match status" value="1"/>
</dbReference>
<protein>
    <submittedName>
        <fullName evidence="7">Rieske 2Fe-2S domain-containing protein</fullName>
    </submittedName>
</protein>
<dbReference type="PANTHER" id="PTHR21266:SF60">
    <property type="entry name" value="3-KETOSTEROID-9-ALPHA-MONOOXYGENASE, OXYGENASE COMPONENT"/>
    <property type="match status" value="1"/>
</dbReference>
<evidence type="ECO:0000256" key="4">
    <source>
        <dbReference type="ARBA" id="ARBA00023004"/>
    </source>
</evidence>
<dbReference type="PROSITE" id="PS51296">
    <property type="entry name" value="RIESKE"/>
    <property type="match status" value="1"/>
</dbReference>
<dbReference type="InterPro" id="IPR044043">
    <property type="entry name" value="VanA_C_cat"/>
</dbReference>
<dbReference type="GO" id="GO:0046872">
    <property type="term" value="F:metal ion binding"/>
    <property type="evidence" value="ECO:0007669"/>
    <property type="project" value="UniProtKB-KW"/>
</dbReference>
<accession>A0A8E6EYB1</accession>
<dbReference type="PANTHER" id="PTHR21266">
    <property type="entry name" value="IRON-SULFUR DOMAIN CONTAINING PROTEIN"/>
    <property type="match status" value="1"/>
</dbReference>
<keyword evidence="2" id="KW-0479">Metal-binding</keyword>
<evidence type="ECO:0000256" key="5">
    <source>
        <dbReference type="ARBA" id="ARBA00023014"/>
    </source>
</evidence>
<dbReference type="RefSeq" id="WP_213497390.1">
    <property type="nucleotide sequence ID" value="NZ_CP074694.1"/>
</dbReference>
<evidence type="ECO:0000313" key="7">
    <source>
        <dbReference type="EMBL" id="QVL32498.1"/>
    </source>
</evidence>
<name>A0A8E6EYB1_9BACT</name>
<dbReference type="CDD" id="cd03469">
    <property type="entry name" value="Rieske_RO_Alpha_N"/>
    <property type="match status" value="1"/>
</dbReference>
<dbReference type="InterPro" id="IPR036922">
    <property type="entry name" value="Rieske_2Fe-2S_sf"/>
</dbReference>
<dbReference type="GO" id="GO:0051537">
    <property type="term" value="F:2 iron, 2 sulfur cluster binding"/>
    <property type="evidence" value="ECO:0007669"/>
    <property type="project" value="UniProtKB-KW"/>
</dbReference>
<dbReference type="SUPFAM" id="SSF50022">
    <property type="entry name" value="ISP domain"/>
    <property type="match status" value="1"/>
</dbReference>
<dbReference type="EMBL" id="CP074694">
    <property type="protein sequence ID" value="QVL32498.1"/>
    <property type="molecule type" value="Genomic_DNA"/>
</dbReference>
<feature type="domain" description="Rieske" evidence="6">
    <location>
        <begin position="7"/>
        <end position="105"/>
    </location>
</feature>
<dbReference type="AlphaFoldDB" id="A0A8E6EYB1"/>
<reference evidence="7" key="1">
    <citation type="submission" date="2021-05" db="EMBL/GenBank/DDBJ databases">
        <title>Complete genome sequence of the cellulolytic planctomycete Telmatocola sphagniphila SP2T and characterization of the first cellulase from planctomycetes.</title>
        <authorList>
            <person name="Rakitin A.L."/>
            <person name="Beletsky A.V."/>
            <person name="Naumoff D.G."/>
            <person name="Kulichevskaya I.S."/>
            <person name="Mardanov A.V."/>
            <person name="Ravin N.V."/>
            <person name="Dedysh S.N."/>
        </authorList>
    </citation>
    <scope>NUCLEOTIDE SEQUENCE</scope>
    <source>
        <strain evidence="7">SP2T</strain>
    </source>
</reference>
<dbReference type="InterPro" id="IPR017941">
    <property type="entry name" value="Rieske_2Fe-2S"/>
</dbReference>
<dbReference type="Pfam" id="PF00355">
    <property type="entry name" value="Rieske"/>
    <property type="match status" value="1"/>
</dbReference>
<sequence>MGMLDHWHPMLPAKKLRRKPVGVKLAGVPIALFRTASGKIGALNDICPHRRMKLSQGEVVGEKLMCRYHGWTFGCDGQGESPGTPKLQACASNFEAREANGMIWVKSKESNPKFPEISMPGWFHMCTLEHTIHAPLEVSMDNFCEIEHTPTTHDVFGYELDRMRDVTVRFEQTENTVRVINQGPPKRLGRLLNVLVGIKKGWVFNDDWTTHFSPLYTIYDHWWSDPKDPTKKSKVQWRLFMFYTPVDENLTRVTTWSYAKSFWPLPIHGGIWPFRGVMRKKLDYEMKLDVDIVNNLASHDVNLEGMKLSRFDKALALNRERINKVYRGGTEQAKSSRTELQLAE</sequence>
<keyword evidence="8" id="KW-1185">Reference proteome</keyword>
<gene>
    <name evidence="7" type="ORF">KIH39_00855</name>
</gene>
<keyword evidence="3" id="KW-0560">Oxidoreductase</keyword>
<organism evidence="7 8">
    <name type="scientific">Telmatocola sphagniphila</name>
    <dbReference type="NCBI Taxonomy" id="1123043"/>
    <lineage>
        <taxon>Bacteria</taxon>
        <taxon>Pseudomonadati</taxon>
        <taxon>Planctomycetota</taxon>
        <taxon>Planctomycetia</taxon>
        <taxon>Gemmatales</taxon>
        <taxon>Gemmataceae</taxon>
    </lineage>
</organism>
<dbReference type="InterPro" id="IPR050584">
    <property type="entry name" value="Cholesterol_7-desaturase"/>
</dbReference>